<dbReference type="AlphaFoldDB" id="A0A812UP77"/>
<accession>A0A812UP77</accession>
<dbReference type="EMBL" id="CAJNIZ010039435">
    <property type="protein sequence ID" value="CAE7590166.1"/>
    <property type="molecule type" value="Genomic_DNA"/>
</dbReference>
<keyword evidence="1" id="KW-0732">Signal</keyword>
<feature type="signal peptide" evidence="1">
    <location>
        <begin position="1"/>
        <end position="26"/>
    </location>
</feature>
<gene>
    <name evidence="2" type="ORF">SPIL2461_LOCUS15730</name>
</gene>
<dbReference type="InterPro" id="IPR027417">
    <property type="entry name" value="P-loop_NTPase"/>
</dbReference>
<protein>
    <recommendedName>
        <fullName evidence="4">Sulfotransferase domain-containing protein</fullName>
    </recommendedName>
</protein>
<evidence type="ECO:0000256" key="1">
    <source>
        <dbReference type="SAM" id="SignalP"/>
    </source>
</evidence>
<dbReference type="SUPFAM" id="SSF52540">
    <property type="entry name" value="P-loop containing nucleoside triphosphate hydrolases"/>
    <property type="match status" value="1"/>
</dbReference>
<sequence>MHTCGCTAMALQWALSWCCLFHLDAAADVSFESHAMNFVQRKAFPRFAPPATVIQYLPSKPWDVHNYLGVVHHKAGFFLAPVWTQVFQTLGAGTSDIGAWQQPCYSSQSCHSPEAPIQFWLDMFSRERAQKARQAVGSKGLRVVGSVRDPVSMIVSAYCYHHHGREMTNRLFAPTARLLMLGPREGLVVVAERMLPLVENMTAAFEQPSNDIFRLDYETVTNSSEGFDQQMERMIDFLFTGLITPEERRKVLKATQVADAHRYLRTDQENDPECEEEVRKYVPSMPADLLGYYHSFQQRLGYAVG</sequence>
<organism evidence="2 3">
    <name type="scientific">Symbiodinium pilosum</name>
    <name type="common">Dinoflagellate</name>
    <dbReference type="NCBI Taxonomy" id="2952"/>
    <lineage>
        <taxon>Eukaryota</taxon>
        <taxon>Sar</taxon>
        <taxon>Alveolata</taxon>
        <taxon>Dinophyceae</taxon>
        <taxon>Suessiales</taxon>
        <taxon>Symbiodiniaceae</taxon>
        <taxon>Symbiodinium</taxon>
    </lineage>
</organism>
<proteinExistence type="predicted"/>
<comment type="caution">
    <text evidence="2">The sequence shown here is derived from an EMBL/GenBank/DDBJ whole genome shotgun (WGS) entry which is preliminary data.</text>
</comment>
<feature type="chain" id="PRO_5032932269" description="Sulfotransferase domain-containing protein" evidence="1">
    <location>
        <begin position="27"/>
        <end position="305"/>
    </location>
</feature>
<keyword evidence="3" id="KW-1185">Reference proteome</keyword>
<dbReference type="Gene3D" id="3.40.50.300">
    <property type="entry name" value="P-loop containing nucleotide triphosphate hydrolases"/>
    <property type="match status" value="1"/>
</dbReference>
<reference evidence="2" key="1">
    <citation type="submission" date="2021-02" db="EMBL/GenBank/DDBJ databases">
        <authorList>
            <person name="Dougan E. K."/>
            <person name="Rhodes N."/>
            <person name="Thang M."/>
            <person name="Chan C."/>
        </authorList>
    </citation>
    <scope>NUCLEOTIDE SEQUENCE</scope>
</reference>
<evidence type="ECO:0000313" key="2">
    <source>
        <dbReference type="EMBL" id="CAE7590166.1"/>
    </source>
</evidence>
<dbReference type="OrthoDB" id="419883at2759"/>
<name>A0A812UP77_SYMPI</name>
<dbReference type="Proteomes" id="UP000649617">
    <property type="component" value="Unassembled WGS sequence"/>
</dbReference>
<evidence type="ECO:0008006" key="4">
    <source>
        <dbReference type="Google" id="ProtNLM"/>
    </source>
</evidence>
<evidence type="ECO:0000313" key="3">
    <source>
        <dbReference type="Proteomes" id="UP000649617"/>
    </source>
</evidence>